<sequence>MDDGGRYTRRAAPTLIIALIVMFNTLGPILAPPTNLNASNRPPGTTEAEFRAKKVATKFFWAFSNTAFALSLAAALVQIGKRVIHGTREVCEKVSFMLVMVALLFMSFAAMCAHVVKLCPSSMLSAFSIFQGMCLLLSTYLCSCVFIAEIAEIVVRATANKLRPQAEPPSICFFAQDRNQFRFFSSTRISTGFVASFRRGDHTGTLIVHHPNTITYPEKFFESAQVIAAHNHLRWPDLSREWIRRQQARIARVDWELRLPVVLGPYIRPSLVEGDANVEPSAQNPTKKAAGKTKKCIAEGEQSASLQDSVPLEEALSSADASKVSKKKKKKKDGKKRPREDLSIDQNEALIVIREDNTGGPAQTGSTEASPEERPKKRAKKKSVEYGARRSIDGDHPDDLPASEDPSRSGGKASGSKGDP</sequence>
<accession>A0A8S9RB34</accession>
<gene>
    <name evidence="3" type="ORF">F2Q69_00061195</name>
</gene>
<keyword evidence="2" id="KW-0472">Membrane</keyword>
<feature type="region of interest" description="Disordered" evidence="1">
    <location>
        <begin position="302"/>
        <end position="420"/>
    </location>
</feature>
<feature type="transmembrane region" description="Helical" evidence="2">
    <location>
        <begin position="97"/>
        <end position="116"/>
    </location>
</feature>
<proteinExistence type="predicted"/>
<dbReference type="Proteomes" id="UP000712600">
    <property type="component" value="Unassembled WGS sequence"/>
</dbReference>
<comment type="caution">
    <text evidence="3">The sequence shown here is derived from an EMBL/GenBank/DDBJ whole genome shotgun (WGS) entry which is preliminary data.</text>
</comment>
<keyword evidence="2" id="KW-1133">Transmembrane helix</keyword>
<evidence type="ECO:0000313" key="4">
    <source>
        <dbReference type="Proteomes" id="UP000712600"/>
    </source>
</evidence>
<evidence type="ECO:0000256" key="2">
    <source>
        <dbReference type="SAM" id="Phobius"/>
    </source>
</evidence>
<evidence type="ECO:0000313" key="3">
    <source>
        <dbReference type="EMBL" id="KAF3569942.1"/>
    </source>
</evidence>
<feature type="transmembrane region" description="Helical" evidence="2">
    <location>
        <begin position="128"/>
        <end position="155"/>
    </location>
</feature>
<reference evidence="3" key="1">
    <citation type="submission" date="2019-12" db="EMBL/GenBank/DDBJ databases">
        <title>Genome sequencing and annotation of Brassica cretica.</title>
        <authorList>
            <person name="Studholme D.J."/>
            <person name="Sarris P."/>
        </authorList>
    </citation>
    <scope>NUCLEOTIDE SEQUENCE</scope>
    <source>
        <strain evidence="3">PFS-109/04</strain>
        <tissue evidence="3">Leaf</tissue>
    </source>
</reference>
<feature type="compositionally biased region" description="Basic and acidic residues" evidence="1">
    <location>
        <begin position="382"/>
        <end position="399"/>
    </location>
</feature>
<feature type="compositionally biased region" description="Basic residues" evidence="1">
    <location>
        <begin position="324"/>
        <end position="337"/>
    </location>
</feature>
<protein>
    <submittedName>
        <fullName evidence="3">Uncharacterized protein</fullName>
    </submittedName>
</protein>
<keyword evidence="2" id="KW-0812">Transmembrane</keyword>
<name>A0A8S9RB34_BRACR</name>
<organism evidence="3 4">
    <name type="scientific">Brassica cretica</name>
    <name type="common">Mustard</name>
    <dbReference type="NCBI Taxonomy" id="69181"/>
    <lineage>
        <taxon>Eukaryota</taxon>
        <taxon>Viridiplantae</taxon>
        <taxon>Streptophyta</taxon>
        <taxon>Embryophyta</taxon>
        <taxon>Tracheophyta</taxon>
        <taxon>Spermatophyta</taxon>
        <taxon>Magnoliopsida</taxon>
        <taxon>eudicotyledons</taxon>
        <taxon>Gunneridae</taxon>
        <taxon>Pentapetalae</taxon>
        <taxon>rosids</taxon>
        <taxon>malvids</taxon>
        <taxon>Brassicales</taxon>
        <taxon>Brassicaceae</taxon>
        <taxon>Brassiceae</taxon>
        <taxon>Brassica</taxon>
    </lineage>
</organism>
<feature type="region of interest" description="Disordered" evidence="1">
    <location>
        <begin position="276"/>
        <end position="295"/>
    </location>
</feature>
<evidence type="ECO:0000256" key="1">
    <source>
        <dbReference type="SAM" id="MobiDB-lite"/>
    </source>
</evidence>
<feature type="compositionally biased region" description="Polar residues" evidence="1">
    <location>
        <begin position="360"/>
        <end position="369"/>
    </location>
</feature>
<dbReference type="AlphaFoldDB" id="A0A8S9RB34"/>
<feature type="compositionally biased region" description="Low complexity" evidence="1">
    <location>
        <begin position="408"/>
        <end position="420"/>
    </location>
</feature>
<dbReference type="EMBL" id="QGKX02000095">
    <property type="protein sequence ID" value="KAF3569942.1"/>
    <property type="molecule type" value="Genomic_DNA"/>
</dbReference>
<feature type="transmembrane region" description="Helical" evidence="2">
    <location>
        <begin position="12"/>
        <end position="31"/>
    </location>
</feature>
<feature type="transmembrane region" description="Helical" evidence="2">
    <location>
        <begin position="59"/>
        <end position="77"/>
    </location>
</feature>